<name>A0ABD0JW50_9CAEN</name>
<feature type="region of interest" description="Disordered" evidence="1">
    <location>
        <begin position="1"/>
        <end position="45"/>
    </location>
</feature>
<keyword evidence="3" id="KW-1185">Reference proteome</keyword>
<sequence length="84" mass="8964">MFILTGELGLSEPEGAGGESQSDLEGKRRQENETGGGGDDCESSSVRISVQDNRIKFGQACVNLSAQRFGGNQGCFQLNCSTFR</sequence>
<comment type="caution">
    <text evidence="2">The sequence shown here is derived from an EMBL/GenBank/DDBJ whole genome shotgun (WGS) entry which is preliminary data.</text>
</comment>
<reference evidence="2 3" key="1">
    <citation type="journal article" date="2023" name="Sci. Data">
        <title>Genome assembly of the Korean intertidal mud-creeper Batillaria attramentaria.</title>
        <authorList>
            <person name="Patra A.K."/>
            <person name="Ho P.T."/>
            <person name="Jun S."/>
            <person name="Lee S.J."/>
            <person name="Kim Y."/>
            <person name="Won Y.J."/>
        </authorList>
    </citation>
    <scope>NUCLEOTIDE SEQUENCE [LARGE SCALE GENOMIC DNA]</scope>
    <source>
        <strain evidence="2">Wonlab-2016</strain>
    </source>
</reference>
<proteinExistence type="predicted"/>
<evidence type="ECO:0000313" key="3">
    <source>
        <dbReference type="Proteomes" id="UP001519460"/>
    </source>
</evidence>
<protein>
    <submittedName>
        <fullName evidence="2">Uncharacterized protein</fullName>
    </submittedName>
</protein>
<evidence type="ECO:0000313" key="2">
    <source>
        <dbReference type="EMBL" id="KAK7479314.1"/>
    </source>
</evidence>
<organism evidence="2 3">
    <name type="scientific">Batillaria attramentaria</name>
    <dbReference type="NCBI Taxonomy" id="370345"/>
    <lineage>
        <taxon>Eukaryota</taxon>
        <taxon>Metazoa</taxon>
        <taxon>Spiralia</taxon>
        <taxon>Lophotrochozoa</taxon>
        <taxon>Mollusca</taxon>
        <taxon>Gastropoda</taxon>
        <taxon>Caenogastropoda</taxon>
        <taxon>Sorbeoconcha</taxon>
        <taxon>Cerithioidea</taxon>
        <taxon>Batillariidae</taxon>
        <taxon>Batillaria</taxon>
    </lineage>
</organism>
<dbReference type="AlphaFoldDB" id="A0ABD0JW50"/>
<dbReference type="EMBL" id="JACVVK020000305">
    <property type="protein sequence ID" value="KAK7479314.1"/>
    <property type="molecule type" value="Genomic_DNA"/>
</dbReference>
<evidence type="ECO:0000256" key="1">
    <source>
        <dbReference type="SAM" id="MobiDB-lite"/>
    </source>
</evidence>
<dbReference type="Proteomes" id="UP001519460">
    <property type="component" value="Unassembled WGS sequence"/>
</dbReference>
<gene>
    <name evidence="2" type="ORF">BaRGS_00029392</name>
</gene>
<accession>A0ABD0JW50</accession>